<gene>
    <name evidence="1" type="ORF">L1987_71250</name>
</gene>
<dbReference type="Proteomes" id="UP001056120">
    <property type="component" value="Linkage Group LG24"/>
</dbReference>
<protein>
    <submittedName>
        <fullName evidence="1">Uncharacterized protein</fullName>
    </submittedName>
</protein>
<comment type="caution">
    <text evidence="1">The sequence shown here is derived from an EMBL/GenBank/DDBJ whole genome shotgun (WGS) entry which is preliminary data.</text>
</comment>
<reference evidence="2" key="1">
    <citation type="journal article" date="2022" name="Mol. Ecol. Resour.">
        <title>The genomes of chicory, endive, great burdock and yacon provide insights into Asteraceae palaeo-polyploidization history and plant inulin production.</title>
        <authorList>
            <person name="Fan W."/>
            <person name="Wang S."/>
            <person name="Wang H."/>
            <person name="Wang A."/>
            <person name="Jiang F."/>
            <person name="Liu H."/>
            <person name="Zhao H."/>
            <person name="Xu D."/>
            <person name="Zhang Y."/>
        </authorList>
    </citation>
    <scope>NUCLEOTIDE SEQUENCE [LARGE SCALE GENOMIC DNA]</scope>
    <source>
        <strain evidence="2">cv. Yunnan</strain>
    </source>
</reference>
<proteinExistence type="predicted"/>
<dbReference type="EMBL" id="CM042041">
    <property type="protein sequence ID" value="KAI3712688.1"/>
    <property type="molecule type" value="Genomic_DNA"/>
</dbReference>
<name>A0ACB9ASI6_9ASTR</name>
<organism evidence="1 2">
    <name type="scientific">Smallanthus sonchifolius</name>
    <dbReference type="NCBI Taxonomy" id="185202"/>
    <lineage>
        <taxon>Eukaryota</taxon>
        <taxon>Viridiplantae</taxon>
        <taxon>Streptophyta</taxon>
        <taxon>Embryophyta</taxon>
        <taxon>Tracheophyta</taxon>
        <taxon>Spermatophyta</taxon>
        <taxon>Magnoliopsida</taxon>
        <taxon>eudicotyledons</taxon>
        <taxon>Gunneridae</taxon>
        <taxon>Pentapetalae</taxon>
        <taxon>asterids</taxon>
        <taxon>campanulids</taxon>
        <taxon>Asterales</taxon>
        <taxon>Asteraceae</taxon>
        <taxon>Asteroideae</taxon>
        <taxon>Heliantheae alliance</taxon>
        <taxon>Millerieae</taxon>
        <taxon>Smallanthus</taxon>
    </lineage>
</organism>
<accession>A0ACB9ASI6</accession>
<keyword evidence="2" id="KW-1185">Reference proteome</keyword>
<sequence>MDLLFVKSHNVCAFLDANDPKSAEFVSVLTFLANSNISFVISHNIPVIETTIRQFWEIAEIVNVENVEHIRATIHDQEVLFSEDTAREALHFNDYHQSPIEFSTFYIKECFRRMGHPYEFKSGQIIKNSLPPHWRYVVHVFIHYLSIRKGGFDYANALIIINHLHPNLQQDGHVFVFDYMTAKTLSYMKSTSKMTNRAIADIPLFGHIIGEEEEFIPDIDPDLEVEDLSSKEEEDDGNIRPIIEAPFIDPAINVQEEEVQVQVEHVVDAKEEAAESSGTLDAGIYDSDYYKSESDKRTEPPASSSKRQADSGSDYELEEPRDKKIKTGLEDLSSSSESLFETPQPTPPPSPQPTPQPTPPPSPQHIHILTPLSSSSHEPTSEVPRVKTLSLEVKKLHDHIQEKDKVIESLTTKLNECKKEVKDLKLEVRGLHTQLDVQQTQLEAQHKLISQQQHEFKVLAESVEQLKALPVKPVQQQATTSTAQGETTSGVEPSSPAFFTDPESAMTIYTGHAAKTKEAMEVKVEEQEIDLPSASERREARKRGKGTMTEIETMK</sequence>
<reference evidence="1 2" key="2">
    <citation type="journal article" date="2022" name="Mol. Ecol. Resour.">
        <title>The genomes of chicory, endive, great burdock and yacon provide insights into Asteraceae paleo-polyploidization history and plant inulin production.</title>
        <authorList>
            <person name="Fan W."/>
            <person name="Wang S."/>
            <person name="Wang H."/>
            <person name="Wang A."/>
            <person name="Jiang F."/>
            <person name="Liu H."/>
            <person name="Zhao H."/>
            <person name="Xu D."/>
            <person name="Zhang Y."/>
        </authorList>
    </citation>
    <scope>NUCLEOTIDE SEQUENCE [LARGE SCALE GENOMIC DNA]</scope>
    <source>
        <strain evidence="2">cv. Yunnan</strain>
        <tissue evidence="1">Leaves</tissue>
    </source>
</reference>
<evidence type="ECO:0000313" key="1">
    <source>
        <dbReference type="EMBL" id="KAI3712688.1"/>
    </source>
</evidence>
<evidence type="ECO:0000313" key="2">
    <source>
        <dbReference type="Proteomes" id="UP001056120"/>
    </source>
</evidence>